<protein>
    <submittedName>
        <fullName evidence="1">Uncharacterized protein</fullName>
    </submittedName>
</protein>
<organism evidence="1 2">
    <name type="scientific">Streptomyces telluris</name>
    <dbReference type="NCBI Taxonomy" id="2720021"/>
    <lineage>
        <taxon>Bacteria</taxon>
        <taxon>Bacillati</taxon>
        <taxon>Actinomycetota</taxon>
        <taxon>Actinomycetes</taxon>
        <taxon>Kitasatosporales</taxon>
        <taxon>Streptomycetaceae</taxon>
        <taxon>Streptomyces</taxon>
    </lineage>
</organism>
<proteinExistence type="predicted"/>
<dbReference type="Proteomes" id="UP001142374">
    <property type="component" value="Unassembled WGS sequence"/>
</dbReference>
<dbReference type="AlphaFoldDB" id="A0A9X2LKU7"/>
<sequence>MNAATAEGLLHLIAAEPALLASAPADADESDLHLRAREGRHLCLGCGQPARCAVIVNSNTDGPRWLDLCSPCWQTVRTANVVYGEVEGAERPGDADGQAGS</sequence>
<name>A0A9X2LKU7_9ACTN</name>
<gene>
    <name evidence="1" type="ORF">NQU55_17790</name>
</gene>
<reference evidence="1" key="1">
    <citation type="submission" date="2022-06" db="EMBL/GenBank/DDBJ databases">
        <title>WGS of actinobacteria.</title>
        <authorList>
            <person name="Thawai C."/>
        </authorList>
    </citation>
    <scope>NUCLEOTIDE SEQUENCE</scope>
    <source>
        <strain evidence="1">AA8</strain>
    </source>
</reference>
<dbReference type="EMBL" id="JANIID010000015">
    <property type="protein sequence ID" value="MCQ8771605.1"/>
    <property type="molecule type" value="Genomic_DNA"/>
</dbReference>
<evidence type="ECO:0000313" key="1">
    <source>
        <dbReference type="EMBL" id="MCQ8771605.1"/>
    </source>
</evidence>
<evidence type="ECO:0000313" key="2">
    <source>
        <dbReference type="Proteomes" id="UP001142374"/>
    </source>
</evidence>
<comment type="caution">
    <text evidence="1">The sequence shown here is derived from an EMBL/GenBank/DDBJ whole genome shotgun (WGS) entry which is preliminary data.</text>
</comment>
<dbReference type="RefSeq" id="WP_168092570.1">
    <property type="nucleotide sequence ID" value="NZ_JAATER010000082.1"/>
</dbReference>
<keyword evidence="2" id="KW-1185">Reference proteome</keyword>
<accession>A0A9X2LKU7</accession>